<dbReference type="InterPro" id="IPR016040">
    <property type="entry name" value="NAD(P)-bd_dom"/>
</dbReference>
<comment type="caution">
    <text evidence="2">The sequence shown here is derived from an EMBL/GenBank/DDBJ whole genome shotgun (WGS) entry which is preliminary data.</text>
</comment>
<evidence type="ECO:0000313" key="3">
    <source>
        <dbReference type="Proteomes" id="UP000290092"/>
    </source>
</evidence>
<proteinExistence type="predicted"/>
<sequence length="330" mass="38222">MNNKILVLGSNSFSGSNFINYQLNEGYEVFALSRSKEIHNVFLPYKKNTNLKNLHFFQLDINNDLQKIIDLIKKEKISQIINFAAQSMVGESWDIPEHWYMTNTVSTIKFHNELKNLDFLEKYIHISTPEVYGTCEGLIKEHRNYNPSTPYATSRAAADMSLKNFYDTYNFPVTFTRAANVFGEYQQLYRIIPKTILCFLTKEKLPLHGGGHSVRSFIHMNDVSNATNKILNNGQTGEIYHISTKKNISIRALVEMIAQQLNVPFEDNVIITEDRKGKDSAYLLDSSKLRDTLDWEETISLEEGIQRTIKWTKDNFDELLKQPMKYIHKA</sequence>
<dbReference type="RefSeq" id="WP_114842947.1">
    <property type="nucleotide sequence ID" value="NZ_CP031219.1"/>
</dbReference>
<dbReference type="Gene3D" id="3.40.50.720">
    <property type="entry name" value="NAD(P)-binding Rossmann-like Domain"/>
    <property type="match status" value="1"/>
</dbReference>
<evidence type="ECO:0000259" key="1">
    <source>
        <dbReference type="Pfam" id="PF16363"/>
    </source>
</evidence>
<evidence type="ECO:0000313" key="2">
    <source>
        <dbReference type="EMBL" id="RXK17034.1"/>
    </source>
</evidence>
<gene>
    <name evidence="2" type="ORF">CP985_00045</name>
</gene>
<keyword evidence="3" id="KW-1185">Reference proteome</keyword>
<dbReference type="EMBL" id="NXID01000001">
    <property type="protein sequence ID" value="RXK17034.1"/>
    <property type="molecule type" value="Genomic_DNA"/>
</dbReference>
<reference evidence="2 3" key="1">
    <citation type="submission" date="2017-09" db="EMBL/GenBank/DDBJ databases">
        <title>Genomics of the genus Arcobacter.</title>
        <authorList>
            <person name="Perez-Cataluna A."/>
            <person name="Figueras M.J."/>
            <person name="Salas-Masso N."/>
        </authorList>
    </citation>
    <scope>NUCLEOTIDE SEQUENCE [LARGE SCALE GENOMIC DNA]</scope>
    <source>
        <strain evidence="2 3">CECT 7386</strain>
    </source>
</reference>
<dbReference type="SUPFAM" id="SSF51735">
    <property type="entry name" value="NAD(P)-binding Rossmann-fold domains"/>
    <property type="match status" value="1"/>
</dbReference>
<dbReference type="PANTHER" id="PTHR43000">
    <property type="entry name" value="DTDP-D-GLUCOSE 4,6-DEHYDRATASE-RELATED"/>
    <property type="match status" value="1"/>
</dbReference>
<name>A0AAX2AJ27_9BACT</name>
<dbReference type="AlphaFoldDB" id="A0AAX2AJ27"/>
<dbReference type="Pfam" id="PF16363">
    <property type="entry name" value="GDP_Man_Dehyd"/>
    <property type="match status" value="1"/>
</dbReference>
<dbReference type="KEGG" id="amyt:AMYT_2602"/>
<accession>A0AAX2AJ27</accession>
<feature type="domain" description="NAD(P)-binding" evidence="1">
    <location>
        <begin position="6"/>
        <end position="308"/>
    </location>
</feature>
<organism evidence="2 3">
    <name type="scientific">Malaciobacter mytili LMG 24559</name>
    <dbReference type="NCBI Taxonomy" id="1032238"/>
    <lineage>
        <taxon>Bacteria</taxon>
        <taxon>Pseudomonadati</taxon>
        <taxon>Campylobacterota</taxon>
        <taxon>Epsilonproteobacteria</taxon>
        <taxon>Campylobacterales</taxon>
        <taxon>Arcobacteraceae</taxon>
        <taxon>Malaciobacter</taxon>
    </lineage>
</organism>
<dbReference type="Gene3D" id="3.90.25.10">
    <property type="entry name" value="UDP-galactose 4-epimerase, domain 1"/>
    <property type="match status" value="1"/>
</dbReference>
<dbReference type="Proteomes" id="UP000290092">
    <property type="component" value="Unassembled WGS sequence"/>
</dbReference>
<dbReference type="InterPro" id="IPR036291">
    <property type="entry name" value="NAD(P)-bd_dom_sf"/>
</dbReference>
<protein>
    <submittedName>
        <fullName evidence="2">dTDP-glucose 4,6-dehydratase</fullName>
    </submittedName>
</protein>